<reference evidence="1" key="1">
    <citation type="submission" date="2018-02" db="EMBL/GenBank/DDBJ databases">
        <title>Rhizophora mucronata_Transcriptome.</title>
        <authorList>
            <person name="Meera S.P."/>
            <person name="Sreeshan A."/>
            <person name="Augustine A."/>
        </authorList>
    </citation>
    <scope>NUCLEOTIDE SEQUENCE</scope>
    <source>
        <tissue evidence="1">Leaf</tissue>
    </source>
</reference>
<proteinExistence type="predicted"/>
<sequence length="16" mass="1927">MYFSCYLTSLIKQKCV</sequence>
<evidence type="ECO:0000313" key="1">
    <source>
        <dbReference type="EMBL" id="MBX39019.1"/>
    </source>
</evidence>
<dbReference type="EMBL" id="GGEC01058535">
    <property type="protein sequence ID" value="MBX39019.1"/>
    <property type="molecule type" value="Transcribed_RNA"/>
</dbReference>
<organism evidence="1">
    <name type="scientific">Rhizophora mucronata</name>
    <name type="common">Asiatic mangrove</name>
    <dbReference type="NCBI Taxonomy" id="61149"/>
    <lineage>
        <taxon>Eukaryota</taxon>
        <taxon>Viridiplantae</taxon>
        <taxon>Streptophyta</taxon>
        <taxon>Embryophyta</taxon>
        <taxon>Tracheophyta</taxon>
        <taxon>Spermatophyta</taxon>
        <taxon>Magnoliopsida</taxon>
        <taxon>eudicotyledons</taxon>
        <taxon>Gunneridae</taxon>
        <taxon>Pentapetalae</taxon>
        <taxon>rosids</taxon>
        <taxon>fabids</taxon>
        <taxon>Malpighiales</taxon>
        <taxon>Rhizophoraceae</taxon>
        <taxon>Rhizophora</taxon>
    </lineage>
</organism>
<dbReference type="AlphaFoldDB" id="A0A2P2N958"/>
<name>A0A2P2N958_RHIMU</name>
<protein>
    <submittedName>
        <fullName evidence="1">Uncharacterized protein</fullName>
    </submittedName>
</protein>
<accession>A0A2P2N958</accession>